<dbReference type="Proteomes" id="UP000465601">
    <property type="component" value="Unassembled WGS sequence"/>
</dbReference>
<dbReference type="PIRSF" id="PIRSF011576">
    <property type="entry name" value="YabP"/>
    <property type="match status" value="1"/>
</dbReference>
<evidence type="ECO:0000313" key="1">
    <source>
        <dbReference type="EMBL" id="KAB3531855.1"/>
    </source>
</evidence>
<evidence type="ECO:0000313" key="2">
    <source>
        <dbReference type="Proteomes" id="UP000465601"/>
    </source>
</evidence>
<reference evidence="1 2" key="1">
    <citation type="submission" date="2019-10" db="EMBL/GenBank/DDBJ databases">
        <title>Alkaliphilus serpentinus sp. nov. and Alkaliphilus pronyensis sp. nov., two novel anaerobic alkaliphilic species isolated from the serpentinized-hosted hydrothermal field of the Prony Bay (New Caledonia).</title>
        <authorList>
            <person name="Postec A."/>
        </authorList>
    </citation>
    <scope>NUCLEOTIDE SEQUENCE [LARGE SCALE GENOMIC DNA]</scope>
    <source>
        <strain evidence="1 2">LacT</strain>
    </source>
</reference>
<dbReference type="InterPro" id="IPR012504">
    <property type="entry name" value="Spore_YabP"/>
</dbReference>
<proteinExistence type="predicted"/>
<protein>
    <submittedName>
        <fullName evidence="1">Sporulation protein YabP</fullName>
    </submittedName>
</protein>
<organism evidence="1 2">
    <name type="scientific">Alkaliphilus serpentinus</name>
    <dbReference type="NCBI Taxonomy" id="1482731"/>
    <lineage>
        <taxon>Bacteria</taxon>
        <taxon>Bacillati</taxon>
        <taxon>Bacillota</taxon>
        <taxon>Clostridia</taxon>
        <taxon>Peptostreptococcales</taxon>
        <taxon>Natronincolaceae</taxon>
        <taxon>Alkaliphilus</taxon>
    </lineage>
</organism>
<gene>
    <name evidence="1" type="primary">yabP</name>
    <name evidence="1" type="ORF">F8153_03815</name>
</gene>
<dbReference type="InterPro" id="IPR038705">
    <property type="entry name" value="YabP_sf"/>
</dbReference>
<dbReference type="GO" id="GO:0030435">
    <property type="term" value="P:sporulation resulting in formation of a cellular spore"/>
    <property type="evidence" value="ECO:0007669"/>
    <property type="project" value="InterPro"/>
</dbReference>
<accession>A0A833MAD4</accession>
<comment type="caution">
    <text evidence="1">The sequence shown here is derived from an EMBL/GenBank/DDBJ whole genome shotgun (WGS) entry which is preliminary data.</text>
</comment>
<dbReference type="InterPro" id="IPR022476">
    <property type="entry name" value="Spore_YabP/YqfC"/>
</dbReference>
<dbReference type="Gene3D" id="2.60.40.2000">
    <property type="match status" value="1"/>
</dbReference>
<name>A0A833MAD4_9FIRM</name>
<keyword evidence="2" id="KW-1185">Reference proteome</keyword>
<sequence>MDEGKVNKNKNKNHNMILENREKVSISGVEHVNSFNSEVIILDTVAGLLTIKGQELDVSKLNIEDGNVVITGTVFSMQYSNRESLGSKSSGLLGKMFK</sequence>
<dbReference type="OrthoDB" id="9795125at2"/>
<dbReference type="RefSeq" id="WP_151865035.1">
    <property type="nucleotide sequence ID" value="NZ_WBZB01000012.1"/>
</dbReference>
<dbReference type="EMBL" id="WBZB01000012">
    <property type="protein sequence ID" value="KAB3531855.1"/>
    <property type="molecule type" value="Genomic_DNA"/>
</dbReference>
<dbReference type="AlphaFoldDB" id="A0A833MAD4"/>
<dbReference type="Pfam" id="PF07873">
    <property type="entry name" value="YabP"/>
    <property type="match status" value="1"/>
</dbReference>
<dbReference type="NCBIfam" id="TIGR02892">
    <property type="entry name" value="spore_yabP"/>
    <property type="match status" value="1"/>
</dbReference>